<organism evidence="2 3">
    <name type="scientific">Hyunsoonleella aestuarii</name>
    <dbReference type="NCBI Taxonomy" id="912802"/>
    <lineage>
        <taxon>Bacteria</taxon>
        <taxon>Pseudomonadati</taxon>
        <taxon>Bacteroidota</taxon>
        <taxon>Flavobacteriia</taxon>
        <taxon>Flavobacteriales</taxon>
        <taxon>Flavobacteriaceae</taxon>
    </lineage>
</organism>
<dbReference type="InterPro" id="IPR011990">
    <property type="entry name" value="TPR-like_helical_dom_sf"/>
</dbReference>
<evidence type="ECO:0000256" key="1">
    <source>
        <dbReference type="SAM" id="SignalP"/>
    </source>
</evidence>
<feature type="signal peptide" evidence="1">
    <location>
        <begin position="1"/>
        <end position="23"/>
    </location>
</feature>
<sequence>MNTKNKISILFFALFLVILSCETTNLDVNENPNSATPESADVNLLLNGTLLDFSKWVSEEDDDNRYGFEAGMRVVRMLHMYGPLYENAFEPGDFDDVWRQAYAGVLIDVKNLKNLASQNDLFHHIGVAQILESYTLTTLVDFFGDVPYSEGLQGDAGVFNPNVDDDQELYNTALGLLDEAIANLESSPSASLSSVSDLFYGGNTNKWITLAKTLKLRIYNNVRHVDESASLAGINALLADGDLMESASDDFNVVFGTNNTAPDVRHPQYVNNYENTPSGEYMSMYFMNLMVSTDDPRTRYYFYRQVEEFPPATAQGIFDLPCLAESYPSHYTPGVDPFCTSIGSGYWGRIHGDAQGLPSDEIKITTWGTYPIGGKFDDDSFSAVGATSGMQGAGIQPVMLSSYAYFMRAEAALELGTTDSDVEMLEEGMRASFDKVVNFDATTLDNSFAATETDIDDYVADVLAAYSTATPEDKLNIIMTQAFIASWGNGVEPYNNYRRTGMPLNIQPTQSSAPGAFIRTFKYPSVAIDNNTNIDSKPNQTVKVFWDLNDANLDF</sequence>
<protein>
    <recommendedName>
        <fullName evidence="4">SusD/RagB family nutrient-binding outer membrane lipoprotein</fullName>
    </recommendedName>
</protein>
<dbReference type="Pfam" id="PF12741">
    <property type="entry name" value="SusD-like"/>
    <property type="match status" value="1"/>
</dbReference>
<dbReference type="InterPro" id="IPR024302">
    <property type="entry name" value="SusD-like"/>
</dbReference>
<proteinExistence type="predicted"/>
<accession>A0ABP8E752</accession>
<evidence type="ECO:0008006" key="4">
    <source>
        <dbReference type="Google" id="ProtNLM"/>
    </source>
</evidence>
<dbReference type="Gene3D" id="1.25.40.390">
    <property type="match status" value="1"/>
</dbReference>
<keyword evidence="1" id="KW-0732">Signal</keyword>
<feature type="chain" id="PRO_5047087317" description="SusD/RagB family nutrient-binding outer membrane lipoprotein" evidence="1">
    <location>
        <begin position="24"/>
        <end position="555"/>
    </location>
</feature>
<name>A0ABP8E752_9FLAO</name>
<evidence type="ECO:0000313" key="3">
    <source>
        <dbReference type="Proteomes" id="UP001500027"/>
    </source>
</evidence>
<dbReference type="RefSeq" id="WP_139001935.1">
    <property type="nucleotide sequence ID" value="NZ_BAABAV010000001.1"/>
</dbReference>
<dbReference type="InterPro" id="IPR041662">
    <property type="entry name" value="SusD-like_2"/>
</dbReference>
<evidence type="ECO:0000313" key="2">
    <source>
        <dbReference type="EMBL" id="GAA4268081.1"/>
    </source>
</evidence>
<dbReference type="EMBL" id="BAABAV010000001">
    <property type="protein sequence ID" value="GAA4268081.1"/>
    <property type="molecule type" value="Genomic_DNA"/>
</dbReference>
<dbReference type="PROSITE" id="PS51257">
    <property type="entry name" value="PROKAR_LIPOPROTEIN"/>
    <property type="match status" value="1"/>
</dbReference>
<dbReference type="Proteomes" id="UP001500027">
    <property type="component" value="Unassembled WGS sequence"/>
</dbReference>
<keyword evidence="3" id="KW-1185">Reference proteome</keyword>
<dbReference type="SUPFAM" id="SSF48452">
    <property type="entry name" value="TPR-like"/>
    <property type="match status" value="1"/>
</dbReference>
<comment type="caution">
    <text evidence="2">The sequence shown here is derived from an EMBL/GenBank/DDBJ whole genome shotgun (WGS) entry which is preliminary data.</text>
</comment>
<dbReference type="Pfam" id="PF12771">
    <property type="entry name" value="SusD-like_2"/>
    <property type="match status" value="1"/>
</dbReference>
<reference evidence="3" key="1">
    <citation type="journal article" date="2019" name="Int. J. Syst. Evol. Microbiol.">
        <title>The Global Catalogue of Microorganisms (GCM) 10K type strain sequencing project: providing services to taxonomists for standard genome sequencing and annotation.</title>
        <authorList>
            <consortium name="The Broad Institute Genomics Platform"/>
            <consortium name="The Broad Institute Genome Sequencing Center for Infectious Disease"/>
            <person name="Wu L."/>
            <person name="Ma J."/>
        </authorList>
    </citation>
    <scope>NUCLEOTIDE SEQUENCE [LARGE SCALE GENOMIC DNA]</scope>
    <source>
        <strain evidence="3">JCM 17452</strain>
    </source>
</reference>
<gene>
    <name evidence="2" type="ORF">GCM10022257_01820</name>
</gene>